<sequence length="201" mass="22147">MAPRKPQPLITPDSRSLSQRLRKTRHLNNVVLARRGLTAGEVFDKIASALNQESIRFTLKGTGFLCVFSNDWGKTVLSFELELVYVSTRVVESSASASIKRRLTLKPRAHRPGPSPRSPARLTLTAKSTTPAPSSHPDPTDETRSRNASHGPSVVAESSTVATDFTDSELQIGVKMKRIRGDSFMYTSLCRTILELADIRT</sequence>
<evidence type="ECO:0000256" key="4">
    <source>
        <dbReference type="ARBA" id="ARBA00022741"/>
    </source>
</evidence>
<feature type="domain" description="KA1" evidence="10">
    <location>
        <begin position="147"/>
        <end position="199"/>
    </location>
</feature>
<comment type="catalytic activity">
    <reaction evidence="7">
        <text>L-threonyl-[protein] + ATP = O-phospho-L-threonyl-[protein] + ADP + H(+)</text>
        <dbReference type="Rhea" id="RHEA:46608"/>
        <dbReference type="Rhea" id="RHEA-COMP:11060"/>
        <dbReference type="Rhea" id="RHEA-COMP:11605"/>
        <dbReference type="ChEBI" id="CHEBI:15378"/>
        <dbReference type="ChEBI" id="CHEBI:30013"/>
        <dbReference type="ChEBI" id="CHEBI:30616"/>
        <dbReference type="ChEBI" id="CHEBI:61977"/>
        <dbReference type="ChEBI" id="CHEBI:456216"/>
        <dbReference type="EC" id="2.7.11.1"/>
    </reaction>
</comment>
<dbReference type="EC" id="2.7.11.1" evidence="1"/>
<dbReference type="Pfam" id="PF02149">
    <property type="entry name" value="KA1"/>
    <property type="match status" value="1"/>
</dbReference>
<dbReference type="GO" id="GO:0004674">
    <property type="term" value="F:protein serine/threonine kinase activity"/>
    <property type="evidence" value="ECO:0007669"/>
    <property type="project" value="UniProtKB-KW"/>
</dbReference>
<evidence type="ECO:0000256" key="7">
    <source>
        <dbReference type="ARBA" id="ARBA00047899"/>
    </source>
</evidence>
<keyword evidence="2" id="KW-0723">Serine/threonine-protein kinase</keyword>
<name>A0A504YBY2_FASGI</name>
<reference evidence="11 12" key="1">
    <citation type="submission" date="2019-04" db="EMBL/GenBank/DDBJ databases">
        <title>Annotation for the trematode Fasciola gigantica.</title>
        <authorList>
            <person name="Choi Y.-J."/>
        </authorList>
    </citation>
    <scope>NUCLEOTIDE SEQUENCE [LARGE SCALE GENOMIC DNA]</scope>
    <source>
        <strain evidence="11">Uganda_cow_1</strain>
    </source>
</reference>
<dbReference type="STRING" id="46835.A0A504YBY2"/>
<dbReference type="InterPro" id="IPR028375">
    <property type="entry name" value="KA1/Ssp2_C"/>
</dbReference>
<dbReference type="InterPro" id="IPR001772">
    <property type="entry name" value="KA1_dom"/>
</dbReference>
<evidence type="ECO:0000256" key="5">
    <source>
        <dbReference type="ARBA" id="ARBA00022777"/>
    </source>
</evidence>
<evidence type="ECO:0000313" key="12">
    <source>
        <dbReference type="Proteomes" id="UP000316759"/>
    </source>
</evidence>
<organism evidence="11 12">
    <name type="scientific">Fasciola gigantica</name>
    <name type="common">Giant liver fluke</name>
    <dbReference type="NCBI Taxonomy" id="46835"/>
    <lineage>
        <taxon>Eukaryota</taxon>
        <taxon>Metazoa</taxon>
        <taxon>Spiralia</taxon>
        <taxon>Lophotrochozoa</taxon>
        <taxon>Platyhelminthes</taxon>
        <taxon>Trematoda</taxon>
        <taxon>Digenea</taxon>
        <taxon>Plagiorchiida</taxon>
        <taxon>Echinostomata</taxon>
        <taxon>Echinostomatoidea</taxon>
        <taxon>Fasciolidae</taxon>
        <taxon>Fasciola</taxon>
    </lineage>
</organism>
<keyword evidence="5 11" id="KW-0418">Kinase</keyword>
<dbReference type="GO" id="GO:0005524">
    <property type="term" value="F:ATP binding"/>
    <property type="evidence" value="ECO:0007669"/>
    <property type="project" value="UniProtKB-KW"/>
</dbReference>
<proteinExistence type="predicted"/>
<evidence type="ECO:0000313" key="11">
    <source>
        <dbReference type="EMBL" id="TPP58664.1"/>
    </source>
</evidence>
<evidence type="ECO:0000256" key="8">
    <source>
        <dbReference type="ARBA" id="ARBA00048679"/>
    </source>
</evidence>
<evidence type="ECO:0000256" key="3">
    <source>
        <dbReference type="ARBA" id="ARBA00022679"/>
    </source>
</evidence>
<evidence type="ECO:0000259" key="10">
    <source>
        <dbReference type="PROSITE" id="PS50032"/>
    </source>
</evidence>
<dbReference type="OrthoDB" id="193931at2759"/>
<evidence type="ECO:0000256" key="1">
    <source>
        <dbReference type="ARBA" id="ARBA00012513"/>
    </source>
</evidence>
<gene>
    <name evidence="11" type="ORF">FGIG_07994</name>
</gene>
<feature type="compositionally biased region" description="Polar residues" evidence="9">
    <location>
        <begin position="146"/>
        <end position="160"/>
    </location>
</feature>
<protein>
    <recommendedName>
        <fullName evidence="1">non-specific serine/threonine protein kinase</fullName>
        <ecNumber evidence="1">2.7.11.1</ecNumber>
    </recommendedName>
</protein>
<dbReference type="EMBL" id="SUNJ01011751">
    <property type="protein sequence ID" value="TPP58664.1"/>
    <property type="molecule type" value="Genomic_DNA"/>
</dbReference>
<dbReference type="PROSITE" id="PS50032">
    <property type="entry name" value="KA1"/>
    <property type="match status" value="1"/>
</dbReference>
<dbReference type="SUPFAM" id="SSF103243">
    <property type="entry name" value="KA1-like"/>
    <property type="match status" value="1"/>
</dbReference>
<dbReference type="Proteomes" id="UP000316759">
    <property type="component" value="Unassembled WGS sequence"/>
</dbReference>
<evidence type="ECO:0000256" key="6">
    <source>
        <dbReference type="ARBA" id="ARBA00022840"/>
    </source>
</evidence>
<dbReference type="AlphaFoldDB" id="A0A504YBY2"/>
<keyword evidence="12" id="KW-1185">Reference proteome</keyword>
<accession>A0A504YBY2</accession>
<evidence type="ECO:0000256" key="2">
    <source>
        <dbReference type="ARBA" id="ARBA00022527"/>
    </source>
</evidence>
<feature type="region of interest" description="Disordered" evidence="9">
    <location>
        <begin position="103"/>
        <end position="160"/>
    </location>
</feature>
<keyword evidence="3" id="KW-0808">Transferase</keyword>
<comment type="catalytic activity">
    <reaction evidence="8">
        <text>L-seryl-[protein] + ATP = O-phospho-L-seryl-[protein] + ADP + H(+)</text>
        <dbReference type="Rhea" id="RHEA:17989"/>
        <dbReference type="Rhea" id="RHEA-COMP:9863"/>
        <dbReference type="Rhea" id="RHEA-COMP:11604"/>
        <dbReference type="ChEBI" id="CHEBI:15378"/>
        <dbReference type="ChEBI" id="CHEBI:29999"/>
        <dbReference type="ChEBI" id="CHEBI:30616"/>
        <dbReference type="ChEBI" id="CHEBI:83421"/>
        <dbReference type="ChEBI" id="CHEBI:456216"/>
        <dbReference type="EC" id="2.7.11.1"/>
    </reaction>
</comment>
<keyword evidence="6" id="KW-0067">ATP-binding</keyword>
<evidence type="ECO:0000256" key="9">
    <source>
        <dbReference type="SAM" id="MobiDB-lite"/>
    </source>
</evidence>
<comment type="caution">
    <text evidence="11">The sequence shown here is derived from an EMBL/GenBank/DDBJ whole genome shotgun (WGS) entry which is preliminary data.</text>
</comment>
<keyword evidence="4" id="KW-0547">Nucleotide-binding</keyword>